<dbReference type="SUPFAM" id="SSF46689">
    <property type="entry name" value="Homeodomain-like"/>
    <property type="match status" value="1"/>
</dbReference>
<keyword evidence="7" id="KW-1185">Reference proteome</keyword>
<dbReference type="Proteomes" id="UP000062317">
    <property type="component" value="Unassembled WGS sequence"/>
</dbReference>
<keyword evidence="2 4" id="KW-0238">DNA-binding</keyword>
<keyword evidence="1" id="KW-0805">Transcription regulation</keyword>
<sequence>MGRPKKFSRDGVLEKTLPLFWKYGFAGTSLQQLEQATGVNKSGLYSEFEDKEDLFLHSLLYYYEHRGAQQILTAEPKGYGNIERFLRLGDPQDNGCVGCFSVNSIREFPSLSERVREVVGTYHHRLIPQIIENIEAERHQLPAATIATIVTVFFAGYCIERNLPQLAESDAVGAFMQALRLL</sequence>
<dbReference type="PROSITE" id="PS50977">
    <property type="entry name" value="HTH_TETR_2"/>
    <property type="match status" value="1"/>
</dbReference>
<evidence type="ECO:0000256" key="3">
    <source>
        <dbReference type="ARBA" id="ARBA00023163"/>
    </source>
</evidence>
<dbReference type="AlphaFoldDB" id="A0A105V961"/>
<protein>
    <submittedName>
        <fullName evidence="6">TetR family transcriptional regulator</fullName>
    </submittedName>
</protein>
<evidence type="ECO:0000256" key="4">
    <source>
        <dbReference type="PROSITE-ProRule" id="PRU00335"/>
    </source>
</evidence>
<evidence type="ECO:0000313" key="7">
    <source>
        <dbReference type="Proteomes" id="UP000062317"/>
    </source>
</evidence>
<evidence type="ECO:0000256" key="1">
    <source>
        <dbReference type="ARBA" id="ARBA00023015"/>
    </source>
</evidence>
<reference evidence="6 7" key="1">
    <citation type="submission" date="2015-11" db="EMBL/GenBank/DDBJ databases">
        <title>Expanding the genomic diversity of Burkholderia species for the development of highly accurate diagnostics.</title>
        <authorList>
            <person name="Sahl J."/>
            <person name="Keim P."/>
            <person name="Wagner D."/>
        </authorList>
    </citation>
    <scope>NUCLEOTIDE SEQUENCE [LARGE SCALE GENOMIC DNA]</scope>
    <source>
        <strain evidence="6 7">MSMB1301WGS</strain>
    </source>
</reference>
<dbReference type="EMBL" id="LPEQ01000100">
    <property type="protein sequence ID" value="KVV43467.1"/>
    <property type="molecule type" value="Genomic_DNA"/>
</dbReference>
<gene>
    <name evidence="6" type="ORF">WT27_09910</name>
</gene>
<dbReference type="PANTHER" id="PTHR47506">
    <property type="entry name" value="TRANSCRIPTIONAL REGULATORY PROTEIN"/>
    <property type="match status" value="1"/>
</dbReference>
<accession>A0A105V961</accession>
<dbReference type="Pfam" id="PF00440">
    <property type="entry name" value="TetR_N"/>
    <property type="match status" value="1"/>
</dbReference>
<keyword evidence="3" id="KW-0804">Transcription</keyword>
<feature type="domain" description="HTH tetR-type" evidence="5">
    <location>
        <begin position="6"/>
        <end position="66"/>
    </location>
</feature>
<dbReference type="Gene3D" id="1.10.357.10">
    <property type="entry name" value="Tetracycline Repressor, domain 2"/>
    <property type="match status" value="1"/>
</dbReference>
<dbReference type="PANTHER" id="PTHR47506:SF1">
    <property type="entry name" value="HTH-TYPE TRANSCRIPTIONAL REGULATOR YJDC"/>
    <property type="match status" value="1"/>
</dbReference>
<organism evidence="6 7">
    <name type="scientific">Burkholderia territorii</name>
    <dbReference type="NCBI Taxonomy" id="1503055"/>
    <lineage>
        <taxon>Bacteria</taxon>
        <taxon>Pseudomonadati</taxon>
        <taxon>Pseudomonadota</taxon>
        <taxon>Betaproteobacteria</taxon>
        <taxon>Burkholderiales</taxon>
        <taxon>Burkholderiaceae</taxon>
        <taxon>Burkholderia</taxon>
        <taxon>Burkholderia cepacia complex</taxon>
    </lineage>
</organism>
<proteinExistence type="predicted"/>
<evidence type="ECO:0000256" key="2">
    <source>
        <dbReference type="ARBA" id="ARBA00023125"/>
    </source>
</evidence>
<comment type="caution">
    <text evidence="6">The sequence shown here is derived from an EMBL/GenBank/DDBJ whole genome shotgun (WGS) entry which is preliminary data.</text>
</comment>
<dbReference type="InterPro" id="IPR009057">
    <property type="entry name" value="Homeodomain-like_sf"/>
</dbReference>
<name>A0A105V961_9BURK</name>
<dbReference type="RefSeq" id="WP_060107556.1">
    <property type="nucleotide sequence ID" value="NZ_LPEQ01000100.1"/>
</dbReference>
<dbReference type="InterPro" id="IPR001647">
    <property type="entry name" value="HTH_TetR"/>
</dbReference>
<evidence type="ECO:0000259" key="5">
    <source>
        <dbReference type="PROSITE" id="PS50977"/>
    </source>
</evidence>
<feature type="DNA-binding region" description="H-T-H motif" evidence="4">
    <location>
        <begin position="29"/>
        <end position="48"/>
    </location>
</feature>
<evidence type="ECO:0000313" key="6">
    <source>
        <dbReference type="EMBL" id="KVV43467.1"/>
    </source>
</evidence>
<dbReference type="GO" id="GO:0003677">
    <property type="term" value="F:DNA binding"/>
    <property type="evidence" value="ECO:0007669"/>
    <property type="project" value="UniProtKB-UniRule"/>
</dbReference>